<proteinExistence type="predicted"/>
<dbReference type="PANTHER" id="PTHR35902">
    <property type="entry name" value="S-LAYER DOMAIN-LIKE PROTEIN-RELATED"/>
    <property type="match status" value="1"/>
</dbReference>
<organism evidence="4 5">
    <name type="scientific">Peptoanaerobacter stomatis</name>
    <dbReference type="NCBI Taxonomy" id="796937"/>
    <lineage>
        <taxon>Bacteria</taxon>
        <taxon>Bacillati</taxon>
        <taxon>Bacillota</taxon>
        <taxon>Clostridia</taxon>
        <taxon>Peptostreptococcales</taxon>
        <taxon>Filifactoraceae</taxon>
        <taxon>Peptoanaerobacter</taxon>
    </lineage>
</organism>
<feature type="signal peptide" evidence="3">
    <location>
        <begin position="1"/>
        <end position="29"/>
    </location>
</feature>
<dbReference type="RefSeq" id="WP_009524505.1">
    <property type="nucleotide sequence ID" value="NZ_JH414546.1"/>
</dbReference>
<dbReference type="BioCyc" id="EBAC796937-HMP:GMGH-268-MONOMER"/>
<feature type="compositionally biased region" description="Basic and acidic residues" evidence="1">
    <location>
        <begin position="285"/>
        <end position="297"/>
    </location>
</feature>
<feature type="region of interest" description="Disordered" evidence="1">
    <location>
        <begin position="32"/>
        <end position="57"/>
    </location>
</feature>
<dbReference type="Gene3D" id="2.60.40.10">
    <property type="entry name" value="Immunoglobulins"/>
    <property type="match status" value="1"/>
</dbReference>
<sequence length="602" mass="67204">MKINKKIACFILSTALIFTPFLVNIHSYAETTSVDNEEDKREQEERERQEEQRRQKERDYYVAVEMYSDFPKLKNDTQNTLTLQIKNTGGSHLEKSKIKVSALPGEISLTGGSSTTQDIGTIYVGNQTSINYEVQVSKDAKTGTYPITFEFTGNYGTSVENYKAYSYSKTFYLNITKTEKEKDKSQYKPFLIQNIKHPAIINKGDVADLTFSIKNPNDKPMSSIKVSVSPDEGIVNQTQGVFVENNFPANGEKTFNVKLFAQEKAEKKNYSIKLTVEPTNPTEQTDSKSSDNSDETPKILPTSTQYTGIFYNAPDKDEVDGVKNPQIIISSYSYGGTYVEPNQQFPLTMSFVNTSSQKVLRNIKISLSAEEGTFIAVNSSNSFYIDSMSPNSSVTKTINFVTKPDATTKTVAMTIDYTYEDTKGTALTAKDSISIPVMQKTLLSIDDVSKPQDVMEGEPVNISLNFYNLGKTKISNLKMVASGDFTVQGENSYFVGNLEPGKNDSFSISAMPNDPNKISGVIDFTYEKLDGSIETAQKKFNFTLNPISPMPDNNNMDDIQPPKHDNKIIYIGVGIAVVIIIGIILKKRHNKRKKSQELDLDE</sequence>
<feature type="transmembrane region" description="Helical" evidence="2">
    <location>
        <begin position="568"/>
        <end position="585"/>
    </location>
</feature>
<evidence type="ECO:0000256" key="1">
    <source>
        <dbReference type="SAM" id="MobiDB-lite"/>
    </source>
</evidence>
<keyword evidence="2" id="KW-0812">Transmembrane</keyword>
<dbReference type="AlphaFoldDB" id="G9X126"/>
<accession>G9X126</accession>
<comment type="caution">
    <text evidence="4">The sequence shown here is derived from an EMBL/GenBank/DDBJ whole genome shotgun (WGS) entry which is preliminary data.</text>
</comment>
<dbReference type="PANTHER" id="PTHR35902:SF6">
    <property type="entry name" value="CONSERVED WITHIN P. AEROPHILUM"/>
    <property type="match status" value="1"/>
</dbReference>
<feature type="region of interest" description="Disordered" evidence="1">
    <location>
        <begin position="274"/>
        <end position="300"/>
    </location>
</feature>
<dbReference type="HOGENOM" id="CLU_453315_0_0_9"/>
<dbReference type="InterPro" id="IPR013783">
    <property type="entry name" value="Ig-like_fold"/>
</dbReference>
<name>G9X126_9FIRM</name>
<evidence type="ECO:0000256" key="2">
    <source>
        <dbReference type="SAM" id="Phobius"/>
    </source>
</evidence>
<protein>
    <recommendedName>
        <fullName evidence="6">CARDB domain-containing protein</fullName>
    </recommendedName>
</protein>
<keyword evidence="2" id="KW-0472">Membrane</keyword>
<keyword evidence="3" id="KW-0732">Signal</keyword>
<evidence type="ECO:0000313" key="4">
    <source>
        <dbReference type="EMBL" id="EHL14719.1"/>
    </source>
</evidence>
<reference evidence="4 5" key="1">
    <citation type="submission" date="2011-08" db="EMBL/GenBank/DDBJ databases">
        <title>The Genome Sequence of Eubacteriaceae bacterium ACC19a.</title>
        <authorList>
            <consortium name="The Broad Institute Genome Sequencing Platform"/>
            <person name="Earl A."/>
            <person name="Ward D."/>
            <person name="Feldgarden M."/>
            <person name="Gevers D."/>
            <person name="Sizova M."/>
            <person name="Hazen A."/>
            <person name="Epstein S."/>
            <person name="Young S.K."/>
            <person name="Zeng Q."/>
            <person name="Gargeya S."/>
            <person name="Fitzgerald M."/>
            <person name="Haas B."/>
            <person name="Abouelleil A."/>
            <person name="Alvarado L."/>
            <person name="Arachchi H.M."/>
            <person name="Berlin A."/>
            <person name="Brown A."/>
            <person name="Chapman S.B."/>
            <person name="Chen Z."/>
            <person name="Dunbar C."/>
            <person name="Freedman E."/>
            <person name="Gearin G."/>
            <person name="Gellesch M."/>
            <person name="Goldberg J."/>
            <person name="Griggs A."/>
            <person name="Gujja S."/>
            <person name="Heiman D."/>
            <person name="Howarth C."/>
            <person name="Larson L."/>
            <person name="Lui A."/>
            <person name="MacDonald P.J.P."/>
            <person name="Montmayeur A."/>
            <person name="Murphy C."/>
            <person name="Neiman D."/>
            <person name="Pearson M."/>
            <person name="Priest M."/>
            <person name="Roberts A."/>
            <person name="Saif S."/>
            <person name="Shea T."/>
            <person name="Shenoy N."/>
            <person name="Sisk P."/>
            <person name="Stolte C."/>
            <person name="Sykes S."/>
            <person name="Wortman J."/>
            <person name="Nusbaum C."/>
            <person name="Birren B."/>
        </authorList>
    </citation>
    <scope>NUCLEOTIDE SEQUENCE [LARGE SCALE GENOMIC DNA]</scope>
    <source>
        <strain evidence="4 5">ACC19a</strain>
    </source>
</reference>
<evidence type="ECO:0008006" key="6">
    <source>
        <dbReference type="Google" id="ProtNLM"/>
    </source>
</evidence>
<feature type="chain" id="PRO_5003527935" description="CARDB domain-containing protein" evidence="3">
    <location>
        <begin position="30"/>
        <end position="602"/>
    </location>
</feature>
<feature type="compositionally biased region" description="Basic and acidic residues" evidence="1">
    <location>
        <begin position="38"/>
        <end position="57"/>
    </location>
</feature>
<gene>
    <name evidence="4" type="ORF">HMPREF9629_00268</name>
</gene>
<dbReference type="Proteomes" id="UP000006437">
    <property type="component" value="Unassembled WGS sequence"/>
</dbReference>
<evidence type="ECO:0000256" key="3">
    <source>
        <dbReference type="SAM" id="SignalP"/>
    </source>
</evidence>
<evidence type="ECO:0000313" key="5">
    <source>
        <dbReference type="Proteomes" id="UP000006437"/>
    </source>
</evidence>
<keyword evidence="2" id="KW-1133">Transmembrane helix</keyword>
<dbReference type="EMBL" id="AFZE01000023">
    <property type="protein sequence ID" value="EHL14719.1"/>
    <property type="molecule type" value="Genomic_DNA"/>
</dbReference>